<gene>
    <name evidence="1" type="ORF">B9Q03_00295</name>
</gene>
<proteinExistence type="predicted"/>
<accession>A0A2R6B1X8</accession>
<comment type="caution">
    <text evidence="1">The sequence shown here is derived from an EMBL/GenBank/DDBJ whole genome shotgun (WGS) entry which is preliminary data.</text>
</comment>
<evidence type="ECO:0000313" key="2">
    <source>
        <dbReference type="Proteomes" id="UP000240322"/>
    </source>
</evidence>
<reference evidence="1 2" key="1">
    <citation type="submission" date="2017-04" db="EMBL/GenBank/DDBJ databases">
        <title>Novel microbial lineages endemic to geothermal iron-oxide mats fill important gaps in the evolutionary history of Archaea.</title>
        <authorList>
            <person name="Jay Z.J."/>
            <person name="Beam J.P."/>
            <person name="Dlakic M."/>
            <person name="Rusch D.B."/>
            <person name="Kozubal M.A."/>
            <person name="Inskeep W.P."/>
        </authorList>
    </citation>
    <scope>NUCLEOTIDE SEQUENCE [LARGE SCALE GENOMIC DNA]</scope>
    <source>
        <strain evidence="1">OSP_D</strain>
    </source>
</reference>
<protein>
    <submittedName>
        <fullName evidence="1">Uncharacterized protein</fullName>
    </submittedName>
</protein>
<organism evidence="1 2">
    <name type="scientific">Candidatus Marsarchaeota G2 archaeon OSP_D</name>
    <dbReference type="NCBI Taxonomy" id="1978157"/>
    <lineage>
        <taxon>Archaea</taxon>
        <taxon>Candidatus Marsarchaeota</taxon>
        <taxon>Candidatus Marsarchaeota group 2</taxon>
    </lineage>
</organism>
<dbReference type="Proteomes" id="UP000240322">
    <property type="component" value="Unassembled WGS sequence"/>
</dbReference>
<name>A0A2R6B1X8_9ARCH</name>
<sequence>MQQTTLKRLEDNVRFFCSIEPSEELAELIQPALRSERVVLTYDPYSEAYAELASWPLITFGVNVSIINSHDALYYYVPYTTEGTNYIYFTDNPEGQLGIQLESALRVMGYNRYILSWYKTKNDEVFTFSSGSDGKSVLQGAKNVAYAFTKALYKVNSNNRLTRVLNNFLVDHSELLDYINKAISYTESCTAATIASQGPLLSIAKLVELLNPQINAIPIIQLLTNSKNKDVEVWGLDVDSELIARVRFERGPLSRVIHFGLDPLSSVLVSAYAVTYAETFSA</sequence>
<evidence type="ECO:0000313" key="1">
    <source>
        <dbReference type="EMBL" id="PSN92657.1"/>
    </source>
</evidence>
<dbReference type="AlphaFoldDB" id="A0A2R6B1X8"/>
<dbReference type="EMBL" id="NEXE01000001">
    <property type="protein sequence ID" value="PSN92657.1"/>
    <property type="molecule type" value="Genomic_DNA"/>
</dbReference>